<sequence length="111" mass="12692">CDDKLSLNGSAYPEDAVGPIQTKPDTSQAGREESQYRMKERTTLTTSFALIALLLILGCSEAWNSHRNKMLKHEFLEDDVMWPLISPSSYRRLAEQKMMEKRGPETLMELD</sequence>
<evidence type="ECO:0000313" key="4">
    <source>
        <dbReference type="Proteomes" id="UP000286415"/>
    </source>
</evidence>
<accession>A0A8T1M8I3</accession>
<proteinExistence type="predicted"/>
<evidence type="ECO:0000256" key="1">
    <source>
        <dbReference type="SAM" id="MobiDB-lite"/>
    </source>
</evidence>
<feature type="region of interest" description="Disordered" evidence="1">
    <location>
        <begin position="1"/>
        <end position="37"/>
    </location>
</feature>
<keyword evidence="2" id="KW-1133">Transmembrane helix</keyword>
<comment type="caution">
    <text evidence="3">The sequence shown here is derived from an EMBL/GenBank/DDBJ whole genome shotgun (WGS) entry which is preliminary data.</text>
</comment>
<gene>
    <name evidence="3" type="ORF">CSKR_203290</name>
</gene>
<reference evidence="3 4" key="1">
    <citation type="journal article" date="2018" name="Biotechnol. Adv.">
        <title>Improved genomic resources and new bioinformatic workflow for the carcinogenic parasite Clonorchis sinensis: Biotechnological implications.</title>
        <authorList>
            <person name="Wang D."/>
            <person name="Korhonen P.K."/>
            <person name="Gasser R.B."/>
            <person name="Young N.D."/>
        </authorList>
    </citation>
    <scope>NUCLEOTIDE SEQUENCE [LARGE SCALE GENOMIC DNA]</scope>
    <source>
        <strain evidence="3">Cs-k2</strain>
    </source>
</reference>
<feature type="transmembrane region" description="Helical" evidence="2">
    <location>
        <begin position="44"/>
        <end position="63"/>
    </location>
</feature>
<reference evidence="3 4" key="2">
    <citation type="journal article" date="2021" name="Genomics">
        <title>High-quality reference genome for Clonorchis sinensis.</title>
        <authorList>
            <person name="Young N.D."/>
            <person name="Stroehlein A.J."/>
            <person name="Kinkar L."/>
            <person name="Wang T."/>
            <person name="Sohn W.M."/>
            <person name="Chang B.C.H."/>
            <person name="Kaur P."/>
            <person name="Weisz D."/>
            <person name="Dudchenko O."/>
            <person name="Aiden E.L."/>
            <person name="Korhonen P.K."/>
            <person name="Gasser R.B."/>
        </authorList>
    </citation>
    <scope>NUCLEOTIDE SEQUENCE [LARGE SCALE GENOMIC DNA]</scope>
    <source>
        <strain evidence="3">Cs-k2</strain>
    </source>
</reference>
<name>A0A8T1M8I3_CLOSI</name>
<organism evidence="3 4">
    <name type="scientific">Clonorchis sinensis</name>
    <name type="common">Chinese liver fluke</name>
    <dbReference type="NCBI Taxonomy" id="79923"/>
    <lineage>
        <taxon>Eukaryota</taxon>
        <taxon>Metazoa</taxon>
        <taxon>Spiralia</taxon>
        <taxon>Lophotrochozoa</taxon>
        <taxon>Platyhelminthes</taxon>
        <taxon>Trematoda</taxon>
        <taxon>Digenea</taxon>
        <taxon>Opisthorchiida</taxon>
        <taxon>Opisthorchiata</taxon>
        <taxon>Opisthorchiidae</taxon>
        <taxon>Clonorchis</taxon>
    </lineage>
</organism>
<evidence type="ECO:0000256" key="2">
    <source>
        <dbReference type="SAM" id="Phobius"/>
    </source>
</evidence>
<dbReference type="EMBL" id="NIRI02000056">
    <property type="protein sequence ID" value="KAG5445707.1"/>
    <property type="molecule type" value="Genomic_DNA"/>
</dbReference>
<keyword evidence="2" id="KW-0472">Membrane</keyword>
<evidence type="ECO:0000313" key="3">
    <source>
        <dbReference type="EMBL" id="KAG5445707.1"/>
    </source>
</evidence>
<dbReference type="AlphaFoldDB" id="A0A8T1M8I3"/>
<feature type="non-terminal residue" evidence="3">
    <location>
        <position position="1"/>
    </location>
</feature>
<protein>
    <submittedName>
        <fullName evidence="3">Uncharacterized protein</fullName>
    </submittedName>
</protein>
<keyword evidence="2" id="KW-0812">Transmembrane</keyword>
<keyword evidence="4" id="KW-1185">Reference proteome</keyword>
<dbReference type="Proteomes" id="UP000286415">
    <property type="component" value="Unassembled WGS sequence"/>
</dbReference>